<gene>
    <name evidence="1" type="ORF">BJP41_04395</name>
</gene>
<accession>A0A2D3T1L6</accession>
<dbReference type="Gene3D" id="3.30.2440.10">
    <property type="entry name" value="Secreted effector protein SifA"/>
    <property type="match status" value="1"/>
</dbReference>
<protein>
    <submittedName>
        <fullName evidence="1">Uncharacterized protein</fullName>
    </submittedName>
</protein>
<evidence type="ECO:0000313" key="1">
    <source>
        <dbReference type="EMBL" id="ATW29708.1"/>
    </source>
</evidence>
<reference evidence="2" key="2">
    <citation type="submission" date="2017-11" db="EMBL/GenBank/DDBJ databases">
        <title>PacBio sequencing of new strain of the secondary endosymbiont Candidatus Hamiltonella defensa.</title>
        <authorList>
            <person name="Strand M.R."/>
            <person name="Oliver K."/>
        </authorList>
    </citation>
    <scope>NUCLEOTIDE SEQUENCE [LARGE SCALE GENOMIC DNA]</scope>
    <source>
        <strain evidence="2">A2C</strain>
    </source>
</reference>
<organism evidence="1 2">
    <name type="scientific">Candidatus Williamhamiltonella defendens</name>
    <dbReference type="NCBI Taxonomy" id="138072"/>
    <lineage>
        <taxon>Bacteria</taxon>
        <taxon>Pseudomonadati</taxon>
        <taxon>Pseudomonadota</taxon>
        <taxon>Gammaproteobacteria</taxon>
        <taxon>Enterobacterales</taxon>
        <taxon>Enterobacteriaceae</taxon>
        <taxon>aphid secondary symbionts</taxon>
        <taxon>Candidatus Williamhamiltonella</taxon>
    </lineage>
</organism>
<evidence type="ECO:0000313" key="2">
    <source>
        <dbReference type="Proteomes" id="UP000230008"/>
    </source>
</evidence>
<dbReference type="AlphaFoldDB" id="A0A2D3T1L6"/>
<reference evidence="2" key="1">
    <citation type="submission" date="2016-10" db="EMBL/GenBank/DDBJ databases">
        <authorList>
            <person name="Chevignon G."/>
        </authorList>
    </citation>
    <scope>NUCLEOTIDE SEQUENCE [LARGE SCALE GENOMIC DNA]</scope>
    <source>
        <strain evidence="2">A2C</strain>
    </source>
</reference>
<dbReference type="Proteomes" id="UP000230008">
    <property type="component" value="Chromosome"/>
</dbReference>
<dbReference type="EMBL" id="CP017606">
    <property type="protein sequence ID" value="ATW29708.1"/>
    <property type="molecule type" value="Genomic_DNA"/>
</dbReference>
<sequence length="68" mass="7971">MSLSIQGQNNGLYQKALHEKNIEHPIKNLLKKNTSDMGIWETIKGFFCRTRKTQVLGKVHELTHHHYE</sequence>
<name>A0A2D3T1L6_9ENTR</name>
<proteinExistence type="predicted"/>
<dbReference type="RefSeq" id="WP_100103196.1">
    <property type="nucleotide sequence ID" value="NZ_CAWNMT010000001.1"/>
</dbReference>